<proteinExistence type="inferred from homology"/>
<organism evidence="9 10">
    <name type="scientific">Rhizophlyctis rosea</name>
    <dbReference type="NCBI Taxonomy" id="64517"/>
    <lineage>
        <taxon>Eukaryota</taxon>
        <taxon>Fungi</taxon>
        <taxon>Fungi incertae sedis</taxon>
        <taxon>Chytridiomycota</taxon>
        <taxon>Chytridiomycota incertae sedis</taxon>
        <taxon>Chytridiomycetes</taxon>
        <taxon>Rhizophlyctidales</taxon>
        <taxon>Rhizophlyctidaceae</taxon>
        <taxon>Rhizophlyctis</taxon>
    </lineage>
</organism>
<evidence type="ECO:0000256" key="7">
    <source>
        <dbReference type="SAM" id="MobiDB-lite"/>
    </source>
</evidence>
<feature type="transmembrane region" description="Helical" evidence="8">
    <location>
        <begin position="131"/>
        <end position="154"/>
    </location>
</feature>
<evidence type="ECO:0008006" key="11">
    <source>
        <dbReference type="Google" id="ProtNLM"/>
    </source>
</evidence>
<evidence type="ECO:0000256" key="6">
    <source>
        <dbReference type="ARBA" id="ARBA00023136"/>
    </source>
</evidence>
<name>A0AAD5S729_9FUNG</name>
<comment type="caution">
    <text evidence="9">The sequence shown here is derived from an EMBL/GenBank/DDBJ whole genome shotgun (WGS) entry which is preliminary data.</text>
</comment>
<evidence type="ECO:0000256" key="5">
    <source>
        <dbReference type="ARBA" id="ARBA00022989"/>
    </source>
</evidence>
<keyword evidence="4 8" id="KW-0812">Transmembrane</keyword>
<keyword evidence="6 8" id="KW-0472">Membrane</keyword>
<keyword evidence="5 8" id="KW-1133">Transmembrane helix</keyword>
<feature type="transmembrane region" description="Helical" evidence="8">
    <location>
        <begin position="302"/>
        <end position="322"/>
    </location>
</feature>
<dbReference type="AlphaFoldDB" id="A0AAD5S729"/>
<comment type="similarity">
    <text evidence="2">Belongs to the chromate ion transporter (CHR) (TC 2.A.51) family.</text>
</comment>
<dbReference type="GO" id="GO:0005886">
    <property type="term" value="C:plasma membrane"/>
    <property type="evidence" value="ECO:0007669"/>
    <property type="project" value="UniProtKB-SubCell"/>
</dbReference>
<feature type="transmembrane region" description="Helical" evidence="8">
    <location>
        <begin position="334"/>
        <end position="359"/>
    </location>
</feature>
<comment type="subcellular location">
    <subcellularLocation>
        <location evidence="1">Cell membrane</location>
        <topology evidence="1">Multi-pass membrane protein</topology>
    </subcellularLocation>
</comment>
<protein>
    <recommendedName>
        <fullName evidence="11">Chromate transporter</fullName>
    </recommendedName>
</protein>
<evidence type="ECO:0000313" key="9">
    <source>
        <dbReference type="EMBL" id="KAJ3045630.1"/>
    </source>
</evidence>
<dbReference type="Pfam" id="PF02417">
    <property type="entry name" value="Chromate_transp"/>
    <property type="match status" value="2"/>
</dbReference>
<feature type="transmembrane region" description="Helical" evidence="8">
    <location>
        <begin position="212"/>
        <end position="235"/>
    </location>
</feature>
<feature type="transmembrane region" description="Helical" evidence="8">
    <location>
        <begin position="475"/>
        <end position="493"/>
    </location>
</feature>
<dbReference type="PANTHER" id="PTHR33567:SF3">
    <property type="entry name" value="CHROMATE ION TRANSPORTER (EUROFUNG)"/>
    <property type="match status" value="1"/>
</dbReference>
<dbReference type="Proteomes" id="UP001212841">
    <property type="component" value="Unassembled WGS sequence"/>
</dbReference>
<evidence type="ECO:0000313" key="10">
    <source>
        <dbReference type="Proteomes" id="UP001212841"/>
    </source>
</evidence>
<evidence type="ECO:0000256" key="2">
    <source>
        <dbReference type="ARBA" id="ARBA00005262"/>
    </source>
</evidence>
<accession>A0AAD5S729</accession>
<keyword evidence="3" id="KW-1003">Cell membrane</keyword>
<feature type="transmembrane region" description="Helical" evidence="8">
    <location>
        <begin position="410"/>
        <end position="431"/>
    </location>
</feature>
<evidence type="ECO:0000256" key="3">
    <source>
        <dbReference type="ARBA" id="ARBA00022475"/>
    </source>
</evidence>
<evidence type="ECO:0000256" key="4">
    <source>
        <dbReference type="ARBA" id="ARBA00022692"/>
    </source>
</evidence>
<dbReference type="GO" id="GO:0015109">
    <property type="term" value="F:chromate transmembrane transporter activity"/>
    <property type="evidence" value="ECO:0007669"/>
    <property type="project" value="InterPro"/>
</dbReference>
<evidence type="ECO:0000256" key="1">
    <source>
        <dbReference type="ARBA" id="ARBA00004651"/>
    </source>
</evidence>
<reference evidence="9" key="1">
    <citation type="submission" date="2020-05" db="EMBL/GenBank/DDBJ databases">
        <title>Phylogenomic resolution of chytrid fungi.</title>
        <authorList>
            <person name="Stajich J.E."/>
            <person name="Amses K."/>
            <person name="Simmons R."/>
            <person name="Seto K."/>
            <person name="Myers J."/>
            <person name="Bonds A."/>
            <person name="Quandt C.A."/>
            <person name="Barry K."/>
            <person name="Liu P."/>
            <person name="Grigoriev I."/>
            <person name="Longcore J.E."/>
            <person name="James T.Y."/>
        </authorList>
    </citation>
    <scope>NUCLEOTIDE SEQUENCE</scope>
    <source>
        <strain evidence="9">JEL0318</strain>
    </source>
</reference>
<sequence length="518" mass="55113">MSTSSPHDIALVEGTKTDEMRVSPAPNTSQPPATYRYSNLGDDTPRPIDPPFQDPRPVYVRITESVRNFLPLSVIAFGGPPAHIALLHNTFVARKKWLDDALFSEFFAVSQALPGPGSTEMLFSIAIHRGGLIPAIAGFFCWSLPGLVIMTALALGVSRLPNPLPIWLTQLQNGISAAVVGLVAQAAVSLARKIVNDNPTLFIATIAAAARVLYSASWLEPVVVALGGLASLVAIRGSPRVREWRKRREDRKKKVIVDREGSDVEMNNTSSDNILETQVADEKETAQPEKISTSEGHTPMSWQAGIAVFAITLILLIAFIALKSTLANIRPLAVFTQFYVAGCIIFGGGPVVIPLLYSYVVTPGYVTDPDFLLGVALIQAMPGPNFNFAPYLGCLALSPFGPGPAIGGALLGYIAIFLPGLALNAASMPLWQKVRKNKVIGDVLPGMNAAAVGLVFSAGYLLWQKGVLRDGGVRALGDFPFYAVVAGIAYVLVDGGVKTPYVMVGGVVAGLLGWGFNV</sequence>
<feature type="transmembrane region" description="Helical" evidence="8">
    <location>
        <begin position="443"/>
        <end position="463"/>
    </location>
</feature>
<keyword evidence="10" id="KW-1185">Reference proteome</keyword>
<dbReference type="PANTHER" id="PTHR33567">
    <property type="entry name" value="CHROMATE ION TRANSPORTER (EUROFUNG)"/>
    <property type="match status" value="1"/>
</dbReference>
<feature type="transmembrane region" description="Helical" evidence="8">
    <location>
        <begin position="499"/>
        <end position="516"/>
    </location>
</feature>
<dbReference type="InterPro" id="IPR003370">
    <property type="entry name" value="Chromate_transpt"/>
</dbReference>
<dbReference type="EMBL" id="JADGJD010001218">
    <property type="protein sequence ID" value="KAJ3045630.1"/>
    <property type="molecule type" value="Genomic_DNA"/>
</dbReference>
<feature type="transmembrane region" description="Helical" evidence="8">
    <location>
        <begin position="174"/>
        <end position="191"/>
    </location>
</feature>
<gene>
    <name evidence="9" type="ORF">HK097_001141</name>
</gene>
<evidence type="ECO:0000256" key="8">
    <source>
        <dbReference type="SAM" id="Phobius"/>
    </source>
</evidence>
<feature type="region of interest" description="Disordered" evidence="7">
    <location>
        <begin position="1"/>
        <end position="54"/>
    </location>
</feature>